<proteinExistence type="inferred from homology"/>
<keyword evidence="4 7" id="KW-0812">Transmembrane</keyword>
<dbReference type="Pfam" id="PF03092">
    <property type="entry name" value="BT1"/>
    <property type="match status" value="1"/>
</dbReference>
<comment type="subcellular location">
    <subcellularLocation>
        <location evidence="1">Membrane</location>
        <topology evidence="1">Multi-pass membrane protein</topology>
    </subcellularLocation>
</comment>
<accession>V9DSD3</accession>
<feature type="transmembrane region" description="Helical" evidence="7">
    <location>
        <begin position="542"/>
        <end position="564"/>
    </location>
</feature>
<keyword evidence="5 7" id="KW-1133">Transmembrane helix</keyword>
<evidence type="ECO:0000256" key="4">
    <source>
        <dbReference type="ARBA" id="ARBA00022692"/>
    </source>
</evidence>
<organism evidence="8 9">
    <name type="scientific">Phytophthora nicotianae P1569</name>
    <dbReference type="NCBI Taxonomy" id="1317065"/>
    <lineage>
        <taxon>Eukaryota</taxon>
        <taxon>Sar</taxon>
        <taxon>Stramenopiles</taxon>
        <taxon>Oomycota</taxon>
        <taxon>Peronosporomycetes</taxon>
        <taxon>Peronosporales</taxon>
        <taxon>Peronosporaceae</taxon>
        <taxon>Phytophthora</taxon>
    </lineage>
</organism>
<dbReference type="EMBL" id="ANIZ01004833">
    <property type="protein sequence ID" value="ETI29794.1"/>
    <property type="molecule type" value="Genomic_DNA"/>
</dbReference>
<dbReference type="Proteomes" id="UP000018721">
    <property type="component" value="Unassembled WGS sequence"/>
</dbReference>
<feature type="non-terminal residue" evidence="8">
    <location>
        <position position="1"/>
    </location>
</feature>
<dbReference type="Gene3D" id="1.20.1250.20">
    <property type="entry name" value="MFS general substrate transporter like domains"/>
    <property type="match status" value="1"/>
</dbReference>
<evidence type="ECO:0000313" key="8">
    <source>
        <dbReference type="EMBL" id="ETI29794.1"/>
    </source>
</evidence>
<evidence type="ECO:0000256" key="6">
    <source>
        <dbReference type="ARBA" id="ARBA00023136"/>
    </source>
</evidence>
<evidence type="ECO:0000313" key="9">
    <source>
        <dbReference type="Proteomes" id="UP000018721"/>
    </source>
</evidence>
<keyword evidence="6 7" id="KW-0472">Membrane</keyword>
<dbReference type="HOGENOM" id="CLU_018801_7_1_1"/>
<evidence type="ECO:0000256" key="5">
    <source>
        <dbReference type="ARBA" id="ARBA00022989"/>
    </source>
</evidence>
<feature type="transmembrane region" description="Helical" evidence="7">
    <location>
        <begin position="249"/>
        <end position="269"/>
    </location>
</feature>
<dbReference type="PANTHER" id="PTHR31585">
    <property type="entry name" value="FOLATE-BIOPTERIN TRANSPORTER 1, CHLOROPLASTIC"/>
    <property type="match status" value="1"/>
</dbReference>
<feature type="transmembrane region" description="Helical" evidence="7">
    <location>
        <begin position="206"/>
        <end position="228"/>
    </location>
</feature>
<dbReference type="InterPro" id="IPR039309">
    <property type="entry name" value="BT1"/>
</dbReference>
<comment type="caution">
    <text evidence="8">The sequence shown here is derived from an EMBL/GenBank/DDBJ whole genome shotgun (WGS) entry which is preliminary data.</text>
</comment>
<feature type="transmembrane region" description="Helical" evidence="7">
    <location>
        <begin position="275"/>
        <end position="295"/>
    </location>
</feature>
<feature type="transmembrane region" description="Helical" evidence="7">
    <location>
        <begin position="147"/>
        <end position="165"/>
    </location>
</feature>
<feature type="transmembrane region" description="Helical" evidence="7">
    <location>
        <begin position="366"/>
        <end position="383"/>
    </location>
</feature>
<feature type="transmembrane region" description="Helical" evidence="7">
    <location>
        <begin position="455"/>
        <end position="474"/>
    </location>
</feature>
<dbReference type="OrthoDB" id="162307at2759"/>
<dbReference type="eggNOG" id="ENOG502SJ8Z">
    <property type="taxonomic scope" value="Eukaryota"/>
</dbReference>
<feature type="transmembrane region" description="Helical" evidence="7">
    <location>
        <begin position="500"/>
        <end position="521"/>
    </location>
</feature>
<evidence type="ECO:0000256" key="3">
    <source>
        <dbReference type="ARBA" id="ARBA00022448"/>
    </source>
</evidence>
<feature type="transmembrane region" description="Helical" evidence="7">
    <location>
        <begin position="423"/>
        <end position="443"/>
    </location>
</feature>
<dbReference type="PANTHER" id="PTHR31585:SF5">
    <property type="entry name" value="RNA-BINDING S4 DOMAIN-CONTAINING PROTEIN"/>
    <property type="match status" value="1"/>
</dbReference>
<name>V9DSD3_PHYNI</name>
<evidence type="ECO:0000256" key="2">
    <source>
        <dbReference type="ARBA" id="ARBA00007015"/>
    </source>
</evidence>
<feature type="transmembrane region" description="Helical" evidence="7">
    <location>
        <begin position="324"/>
        <end position="354"/>
    </location>
</feature>
<sequence length="579" mass="63801">ELLILPTSETLEEVPIVDLSGRLGRATMHLTSAMDLKVDFKNYHSPPRADFNDVDAIHNHSAETQDIESSVVDNNPGQPLYNAEIYGSLRKGGAVKFFSMDCVGLVAATFASTFSMECLNSVILPMLKEHFGLKTAELAAAKRLTSIPLAFCFFIGLLSDSYPILGFRRKGYLIIGLATTVLSFFVLSGLDGYIETMEDGTAGTGLAVAIITFATLASTGNIMTFVCIQTRVLELSQREPLGMRGAITGTYLMFRCIVYIFTDAIAYAFSSTSTHHCTALLVFGIVVALSIPLVWKAWQEKYYSLSTPMKTRGQILWRIMQQKAVWSILMFMCFYTLFAGIAFSGPSVIISVWAGASGDNTFVQQLMYYGAMLFTIVAWRYYFMNRPWRAFYGMSIVLLIIPQLVLAILVTQDTLRDRYFYRFMTLFTSISAGIGWLSSLIPLTEIIQEGSEGAMVGLMLSLYFLVTAFVQTNAEGLLNGTNFYNIAEVALDTSEARSDVLKALILNYGINALAFIGLYFLPRQKLDTQQLRSYGGYTKCASAAIVTFAVVLFLYSLIITVLTLNPSTSCLSIAGGDGC</sequence>
<protein>
    <recommendedName>
        <fullName evidence="10">Major facilitator superfamily (MFS) profile domain-containing protein</fullName>
    </recommendedName>
</protein>
<gene>
    <name evidence="8" type="ORF">F443_23091</name>
</gene>
<keyword evidence="9" id="KW-1185">Reference proteome</keyword>
<evidence type="ECO:0000256" key="7">
    <source>
        <dbReference type="SAM" id="Phobius"/>
    </source>
</evidence>
<feature type="transmembrane region" description="Helical" evidence="7">
    <location>
        <begin position="105"/>
        <end position="127"/>
    </location>
</feature>
<evidence type="ECO:0008006" key="10">
    <source>
        <dbReference type="Google" id="ProtNLM"/>
    </source>
</evidence>
<keyword evidence="3" id="KW-0813">Transport</keyword>
<feature type="transmembrane region" description="Helical" evidence="7">
    <location>
        <begin position="390"/>
        <end position="411"/>
    </location>
</feature>
<comment type="similarity">
    <text evidence="2">Belongs to the major facilitator superfamily. Folate-biopterin transporter (TC 2.A.71) family.</text>
</comment>
<dbReference type="SUPFAM" id="SSF103473">
    <property type="entry name" value="MFS general substrate transporter"/>
    <property type="match status" value="1"/>
</dbReference>
<dbReference type="GO" id="GO:0016020">
    <property type="term" value="C:membrane"/>
    <property type="evidence" value="ECO:0007669"/>
    <property type="project" value="UniProtKB-SubCell"/>
</dbReference>
<evidence type="ECO:0000256" key="1">
    <source>
        <dbReference type="ARBA" id="ARBA00004141"/>
    </source>
</evidence>
<reference evidence="8 9" key="1">
    <citation type="submission" date="2013-11" db="EMBL/GenBank/DDBJ databases">
        <title>The Genome Sequence of Phytophthora parasitica P1569.</title>
        <authorList>
            <consortium name="The Broad Institute Genomics Platform"/>
            <person name="Russ C."/>
            <person name="Tyler B."/>
            <person name="Panabieres F."/>
            <person name="Shan W."/>
            <person name="Tripathy S."/>
            <person name="Grunwald N."/>
            <person name="Machado M."/>
            <person name="Johnson C.S."/>
            <person name="Arredondo F."/>
            <person name="Hong C."/>
            <person name="Coffey M."/>
            <person name="Young S.K."/>
            <person name="Zeng Q."/>
            <person name="Gargeya S."/>
            <person name="Fitzgerald M."/>
            <person name="Abouelleil A."/>
            <person name="Alvarado L."/>
            <person name="Chapman S.B."/>
            <person name="Gainer-Dewar J."/>
            <person name="Goldberg J."/>
            <person name="Griggs A."/>
            <person name="Gujja S."/>
            <person name="Hansen M."/>
            <person name="Howarth C."/>
            <person name="Imamovic A."/>
            <person name="Ireland A."/>
            <person name="Larimer J."/>
            <person name="McCowan C."/>
            <person name="Murphy C."/>
            <person name="Pearson M."/>
            <person name="Poon T.W."/>
            <person name="Priest M."/>
            <person name="Roberts A."/>
            <person name="Saif S."/>
            <person name="Shea T."/>
            <person name="Sykes S."/>
            <person name="Wortman J."/>
            <person name="Nusbaum C."/>
            <person name="Birren B."/>
        </authorList>
    </citation>
    <scope>NUCLEOTIDE SEQUENCE [LARGE SCALE GENOMIC DNA]</scope>
    <source>
        <strain evidence="8 9">P1569</strain>
    </source>
</reference>
<feature type="transmembrane region" description="Helical" evidence="7">
    <location>
        <begin position="172"/>
        <end position="194"/>
    </location>
</feature>
<dbReference type="InterPro" id="IPR036259">
    <property type="entry name" value="MFS_trans_sf"/>
</dbReference>
<dbReference type="AlphaFoldDB" id="V9DSD3"/>